<dbReference type="Proteomes" id="UP000654075">
    <property type="component" value="Unassembled WGS sequence"/>
</dbReference>
<keyword evidence="2" id="KW-1185">Reference proteome</keyword>
<evidence type="ECO:0000313" key="1">
    <source>
        <dbReference type="EMBL" id="CAE8620416.1"/>
    </source>
</evidence>
<dbReference type="EMBL" id="CAJNNV010027449">
    <property type="protein sequence ID" value="CAE8620416.1"/>
    <property type="molecule type" value="Genomic_DNA"/>
</dbReference>
<feature type="non-terminal residue" evidence="1">
    <location>
        <position position="230"/>
    </location>
</feature>
<feature type="non-terminal residue" evidence="1">
    <location>
        <position position="1"/>
    </location>
</feature>
<dbReference type="AlphaFoldDB" id="A0A813G2U3"/>
<comment type="caution">
    <text evidence="1">The sequence shown here is derived from an EMBL/GenBank/DDBJ whole genome shotgun (WGS) entry which is preliminary data.</text>
</comment>
<name>A0A813G2U3_POLGL</name>
<accession>A0A813G2U3</accession>
<protein>
    <submittedName>
        <fullName evidence="1">Uncharacterized protein</fullName>
    </submittedName>
</protein>
<reference evidence="1" key="1">
    <citation type="submission" date="2021-02" db="EMBL/GenBank/DDBJ databases">
        <authorList>
            <person name="Dougan E. K."/>
            <person name="Rhodes N."/>
            <person name="Thang M."/>
            <person name="Chan C."/>
        </authorList>
    </citation>
    <scope>NUCLEOTIDE SEQUENCE</scope>
</reference>
<organism evidence="1 2">
    <name type="scientific">Polarella glacialis</name>
    <name type="common">Dinoflagellate</name>
    <dbReference type="NCBI Taxonomy" id="89957"/>
    <lineage>
        <taxon>Eukaryota</taxon>
        <taxon>Sar</taxon>
        <taxon>Alveolata</taxon>
        <taxon>Dinophyceae</taxon>
        <taxon>Suessiales</taxon>
        <taxon>Suessiaceae</taxon>
        <taxon>Polarella</taxon>
    </lineage>
</organism>
<sequence>LVERLLPVAPTAGGCMRESLAERIGLKESEKNWLQFEALEVQWPHGSFFQPEVLSWMPSSNEVNASFDTAGELFLGSSFSHHRLSLPLVRGPPPLRLEEIGDAAEKNRDGSGPPSSGAVPLCGPLSSAGGCFLASPGLEEGQGWIDIWAFHQEGARCHEHGPMDDLGVRLRIAPRKGGRLAKPWLILTGAVVRCSLMDASFNVTASTALESGSWCLLLAGWDGERLPVAL</sequence>
<proteinExistence type="predicted"/>
<evidence type="ECO:0000313" key="2">
    <source>
        <dbReference type="Proteomes" id="UP000654075"/>
    </source>
</evidence>
<gene>
    <name evidence="1" type="ORF">PGLA1383_LOCUS37977</name>
</gene>